<dbReference type="HOGENOM" id="CLU_3340309_0_0_9"/>
<dbReference type="KEGG" id="bst:GYO_2902"/>
<name>G4NXR9_BACS4</name>
<evidence type="ECO:0000313" key="2">
    <source>
        <dbReference type="Proteomes" id="UP000002651"/>
    </source>
</evidence>
<proteinExistence type="predicted"/>
<sequence length="37" mass="4117">MDKGQRSAADSKSAGSSLFELTAYMDQKQQMQLDDFS</sequence>
<dbReference type="Proteomes" id="UP000002651">
    <property type="component" value="Chromosome"/>
</dbReference>
<organism evidence="1 2">
    <name type="scientific">Bacillus spizizenii (strain DSM 15029 / JCM 12233 / NBRC 101239 / NRRL B-23049 / TU-B-10)</name>
    <name type="common">Bacillus subtilis subsp. spizizenii</name>
    <dbReference type="NCBI Taxonomy" id="1052585"/>
    <lineage>
        <taxon>Bacteria</taxon>
        <taxon>Bacillati</taxon>
        <taxon>Bacillota</taxon>
        <taxon>Bacilli</taxon>
        <taxon>Bacillales</taxon>
        <taxon>Bacillaceae</taxon>
        <taxon>Bacillus</taxon>
    </lineage>
</organism>
<evidence type="ECO:0000313" key="1">
    <source>
        <dbReference type="EMBL" id="AEP87509.1"/>
    </source>
</evidence>
<reference evidence="1 2" key="1">
    <citation type="journal article" date="2012" name="J. Bacteriol.">
        <title>Whole-genome sequences of Bacillus subtilis and close relatives.</title>
        <authorList>
            <person name="Earl A.M."/>
            <person name="Eppinger M."/>
            <person name="Fricke W.F."/>
            <person name="Rosovitz M.J."/>
            <person name="Rasko D.A."/>
            <person name="Daugherty S."/>
            <person name="Losick R."/>
            <person name="Kolter R."/>
            <person name="Ravel J."/>
        </authorList>
    </citation>
    <scope>NUCLEOTIDE SEQUENCE [LARGE SCALE GENOMIC DNA]</scope>
    <source>
        <strain evidence="2">DSM 15029 / JCM 12233 / NBRC 101239 / NRRL B-23049 / TU-B-10</strain>
    </source>
</reference>
<protein>
    <submittedName>
        <fullName evidence="1">Uncharacterized protein</fullName>
    </submittedName>
</protein>
<keyword evidence="2" id="KW-1185">Reference proteome</keyword>
<dbReference type="EMBL" id="CP002905">
    <property type="protein sequence ID" value="AEP87509.1"/>
    <property type="molecule type" value="Genomic_DNA"/>
</dbReference>
<dbReference type="AlphaFoldDB" id="G4NXR9"/>
<accession>G4NXR9</accession>
<gene>
    <name evidence="1" type="ordered locus">GYO_2902</name>
</gene>